<dbReference type="EMBL" id="SRLO01000577">
    <property type="protein sequence ID" value="TNN51581.1"/>
    <property type="molecule type" value="Genomic_DNA"/>
</dbReference>
<evidence type="ECO:0000313" key="2">
    <source>
        <dbReference type="EMBL" id="TNN51581.1"/>
    </source>
</evidence>
<proteinExistence type="predicted"/>
<name>A0A4Z2GEE7_9TELE</name>
<comment type="caution">
    <text evidence="2">The sequence shown here is derived from an EMBL/GenBank/DDBJ whole genome shotgun (WGS) entry which is preliminary data.</text>
</comment>
<accession>A0A4Z2GEE7</accession>
<reference evidence="2 3" key="1">
    <citation type="submission" date="2019-03" db="EMBL/GenBank/DDBJ databases">
        <title>First draft genome of Liparis tanakae, snailfish: a comprehensive survey of snailfish specific genes.</title>
        <authorList>
            <person name="Kim W."/>
            <person name="Song I."/>
            <person name="Jeong J.-H."/>
            <person name="Kim D."/>
            <person name="Kim S."/>
            <person name="Ryu S."/>
            <person name="Song J.Y."/>
            <person name="Lee S.K."/>
        </authorList>
    </citation>
    <scope>NUCLEOTIDE SEQUENCE [LARGE SCALE GENOMIC DNA]</scope>
    <source>
        <tissue evidence="2">Muscle</tissue>
    </source>
</reference>
<protein>
    <submittedName>
        <fullName evidence="2">Netrin-G2</fullName>
    </submittedName>
</protein>
<feature type="region of interest" description="Disordered" evidence="1">
    <location>
        <begin position="104"/>
        <end position="131"/>
    </location>
</feature>
<evidence type="ECO:0000313" key="3">
    <source>
        <dbReference type="Proteomes" id="UP000314294"/>
    </source>
</evidence>
<gene>
    <name evidence="2" type="primary">Ntng2_5</name>
    <name evidence="2" type="ORF">EYF80_038220</name>
</gene>
<evidence type="ECO:0000256" key="1">
    <source>
        <dbReference type="SAM" id="MobiDB-lite"/>
    </source>
</evidence>
<sequence length="131" mass="14850">MRLMATKQPPHLVPRKERRRNRVFPFADCECYGHSNRCSYIDYLNISPQHSFQTPQAAVFRKEALKNPLTTIWSAADSRQMRWRYTCGADIGSLESAQISSSASTLAHGHGNRNQFTPRISGARSPAPFQL</sequence>
<keyword evidence="3" id="KW-1185">Reference proteome</keyword>
<organism evidence="2 3">
    <name type="scientific">Liparis tanakae</name>
    <name type="common">Tanaka's snailfish</name>
    <dbReference type="NCBI Taxonomy" id="230148"/>
    <lineage>
        <taxon>Eukaryota</taxon>
        <taxon>Metazoa</taxon>
        <taxon>Chordata</taxon>
        <taxon>Craniata</taxon>
        <taxon>Vertebrata</taxon>
        <taxon>Euteleostomi</taxon>
        <taxon>Actinopterygii</taxon>
        <taxon>Neopterygii</taxon>
        <taxon>Teleostei</taxon>
        <taxon>Neoteleostei</taxon>
        <taxon>Acanthomorphata</taxon>
        <taxon>Eupercaria</taxon>
        <taxon>Perciformes</taxon>
        <taxon>Cottioidei</taxon>
        <taxon>Cottales</taxon>
        <taxon>Liparidae</taxon>
        <taxon>Liparis</taxon>
    </lineage>
</organism>
<dbReference type="Proteomes" id="UP000314294">
    <property type="component" value="Unassembled WGS sequence"/>
</dbReference>
<dbReference type="AlphaFoldDB" id="A0A4Z2GEE7"/>